<organism evidence="1 2">
    <name type="scientific">Moritella viscosa</name>
    <dbReference type="NCBI Taxonomy" id="80854"/>
    <lineage>
        <taxon>Bacteria</taxon>
        <taxon>Pseudomonadati</taxon>
        <taxon>Pseudomonadota</taxon>
        <taxon>Gammaproteobacteria</taxon>
        <taxon>Alteromonadales</taxon>
        <taxon>Moritellaceae</taxon>
        <taxon>Moritella</taxon>
    </lineage>
</organism>
<gene>
    <name evidence="1" type="ORF">NVI5450_4774</name>
</gene>
<dbReference type="Proteomes" id="UP000183794">
    <property type="component" value="Unassembled WGS sequence"/>
</dbReference>
<sequence>MYIINLPRNINADTTPSFFKELESNSLTKDVSINLNSVQFSTPTSMLIIGSKLRKWRAVRNENKLRTALKPIKDSEAMGYLGHLGFLDFIGSKKDFGKKMGEANGSATYVPITNIKRPQFSTLDNWYSSIISSVRGLANVLAGTKEDTEEHRFYLYTLREIVRNVFEHSQVDECFICGQRWSNGKVEIAIADEGIGISTSLNRSHSVDNEEDAIKLAIKPGVSATNNIADIENTFDNSGYGLYVLSEVVANFGCFTLGSNSARLINRAGNTSIDKFTFNGTFIGIEIDKAPKQFSEMLKDIIASGEQEAKNYGRVSSASKMSKLL</sequence>
<dbReference type="InterPro" id="IPR036890">
    <property type="entry name" value="HATPase_C_sf"/>
</dbReference>
<dbReference type="SUPFAM" id="SSF55874">
    <property type="entry name" value="ATPase domain of HSP90 chaperone/DNA topoisomerase II/histidine kinase"/>
    <property type="match status" value="1"/>
</dbReference>
<dbReference type="RefSeq" id="WP_075498146.1">
    <property type="nucleotide sequence ID" value="NZ_CAWRBC010000126.1"/>
</dbReference>
<dbReference type="Gene3D" id="3.30.565.10">
    <property type="entry name" value="Histidine kinase-like ATPase, C-terminal domain"/>
    <property type="match status" value="1"/>
</dbReference>
<name>A0A1L0F9C4_9GAMM</name>
<keyword evidence="1" id="KW-0067">ATP-binding</keyword>
<dbReference type="OrthoDB" id="3194831at2"/>
<dbReference type="EMBL" id="FPLD01000146">
    <property type="protein sequence ID" value="SGZ19505.1"/>
    <property type="molecule type" value="Genomic_DNA"/>
</dbReference>
<reference evidence="1 2" key="1">
    <citation type="submission" date="2016-11" db="EMBL/GenBank/DDBJ databases">
        <authorList>
            <person name="Jaros S."/>
            <person name="Januszkiewicz K."/>
            <person name="Wedrychowicz H."/>
        </authorList>
    </citation>
    <scope>NUCLEOTIDE SEQUENCE [LARGE SCALE GENOMIC DNA]</scope>
    <source>
        <strain evidence="1">NVI 5450</strain>
    </source>
</reference>
<protein>
    <submittedName>
        <fullName evidence="1">ATP-binding region, ATPase-like protein</fullName>
    </submittedName>
</protein>
<evidence type="ECO:0000313" key="2">
    <source>
        <dbReference type="Proteomes" id="UP000183794"/>
    </source>
</evidence>
<accession>A0A1L0F9C4</accession>
<evidence type="ECO:0000313" key="1">
    <source>
        <dbReference type="EMBL" id="SGZ19505.1"/>
    </source>
</evidence>
<proteinExistence type="predicted"/>
<dbReference type="GO" id="GO:0005524">
    <property type="term" value="F:ATP binding"/>
    <property type="evidence" value="ECO:0007669"/>
    <property type="project" value="UniProtKB-KW"/>
</dbReference>
<keyword evidence="1" id="KW-0547">Nucleotide-binding</keyword>
<dbReference type="AlphaFoldDB" id="A0A1L0F9C4"/>